<dbReference type="EMBL" id="BMRB01000001">
    <property type="protein sequence ID" value="GGS13857.1"/>
    <property type="molecule type" value="Genomic_DNA"/>
</dbReference>
<keyword evidence="2" id="KW-1185">Reference proteome</keyword>
<dbReference type="Proteomes" id="UP000660680">
    <property type="component" value="Unassembled WGS sequence"/>
</dbReference>
<name>A0A918G2T2_9PSEU</name>
<evidence type="ECO:0000313" key="1">
    <source>
        <dbReference type="EMBL" id="GGS13857.1"/>
    </source>
</evidence>
<organism evidence="1 2">
    <name type="scientific">Actinokineospora fastidiosa</name>
    <dbReference type="NCBI Taxonomy" id="1816"/>
    <lineage>
        <taxon>Bacteria</taxon>
        <taxon>Bacillati</taxon>
        <taxon>Actinomycetota</taxon>
        <taxon>Actinomycetes</taxon>
        <taxon>Pseudonocardiales</taxon>
        <taxon>Pseudonocardiaceae</taxon>
        <taxon>Actinokineospora</taxon>
    </lineage>
</organism>
<gene>
    <name evidence="1" type="ORF">GCM10010171_02130</name>
</gene>
<reference evidence="1" key="2">
    <citation type="submission" date="2020-09" db="EMBL/GenBank/DDBJ databases">
        <authorList>
            <person name="Sun Q."/>
            <person name="Ohkuma M."/>
        </authorList>
    </citation>
    <scope>NUCLEOTIDE SEQUENCE</scope>
    <source>
        <strain evidence="1">JCM 3276</strain>
    </source>
</reference>
<reference evidence="1" key="1">
    <citation type="journal article" date="2014" name="Int. J. Syst. Evol. Microbiol.">
        <title>Complete genome sequence of Corynebacterium casei LMG S-19264T (=DSM 44701T), isolated from a smear-ripened cheese.</title>
        <authorList>
            <consortium name="US DOE Joint Genome Institute (JGI-PGF)"/>
            <person name="Walter F."/>
            <person name="Albersmeier A."/>
            <person name="Kalinowski J."/>
            <person name="Ruckert C."/>
        </authorList>
    </citation>
    <scope>NUCLEOTIDE SEQUENCE</scope>
    <source>
        <strain evidence="1">JCM 3276</strain>
    </source>
</reference>
<dbReference type="AlphaFoldDB" id="A0A918G2T2"/>
<comment type="caution">
    <text evidence="1">The sequence shown here is derived from an EMBL/GenBank/DDBJ whole genome shotgun (WGS) entry which is preliminary data.</text>
</comment>
<sequence>MTAVARADSTFLPLTISTAATLARDPSADPAVRAVHGCACRADAAAAECWAALLAGCDAPGRRLLPTRLRELALSTSAYAGGLAPGDRGRVERAAGRIVEAVADRDGAEFAEAFVGYDQAVATALVRVYSQSRRATR</sequence>
<proteinExistence type="predicted"/>
<evidence type="ECO:0000313" key="2">
    <source>
        <dbReference type="Proteomes" id="UP000660680"/>
    </source>
</evidence>
<protein>
    <submittedName>
        <fullName evidence="1">Uncharacterized protein</fullName>
    </submittedName>
</protein>
<accession>A0A918G2T2</accession>